<evidence type="ECO:0000256" key="2">
    <source>
        <dbReference type="ARBA" id="ARBA00022982"/>
    </source>
</evidence>
<dbReference type="GO" id="GO:0005737">
    <property type="term" value="C:cytoplasm"/>
    <property type="evidence" value="ECO:0007669"/>
    <property type="project" value="TreeGrafter"/>
</dbReference>
<keyword evidence="1" id="KW-0813">Transport</keyword>
<dbReference type="FunFam" id="3.40.30.10:FF:000001">
    <property type="entry name" value="Thioredoxin"/>
    <property type="match status" value="1"/>
</dbReference>
<evidence type="ECO:0000256" key="4">
    <source>
        <dbReference type="ARBA" id="ARBA00023284"/>
    </source>
</evidence>
<dbReference type="CDD" id="cd02947">
    <property type="entry name" value="TRX_family"/>
    <property type="match status" value="1"/>
</dbReference>
<sequence>MALAASKTVACSRPQQALRYVPSRRVPARPLREVSKLVCQAQKAQFSSFEDMLASSDVPILVDFFAEWCGPCQMLSPTLQSVSQRLKGQIKIVKINTEKYPAIASQHKIQALPTLVLFKKGQAVDRIEGLLNEQQLVDRLNYFLATP</sequence>
<evidence type="ECO:0000313" key="6">
    <source>
        <dbReference type="EMBL" id="CAD8693133.1"/>
    </source>
</evidence>
<keyword evidence="3" id="KW-1015">Disulfide bond</keyword>
<dbReference type="AlphaFoldDB" id="A0A7S0S1S1"/>
<dbReference type="PROSITE" id="PS00194">
    <property type="entry name" value="THIOREDOXIN_1"/>
    <property type="match status" value="1"/>
</dbReference>
<gene>
    <name evidence="6" type="ORF">CLEI1391_LOCUS17316</name>
</gene>
<feature type="domain" description="Thioredoxin" evidence="5">
    <location>
        <begin position="20"/>
        <end position="145"/>
    </location>
</feature>
<protein>
    <recommendedName>
        <fullName evidence="5">Thioredoxin domain-containing protein</fullName>
    </recommendedName>
</protein>
<organism evidence="6">
    <name type="scientific">Chlamydomonas leiostraca</name>
    <dbReference type="NCBI Taxonomy" id="1034604"/>
    <lineage>
        <taxon>Eukaryota</taxon>
        <taxon>Viridiplantae</taxon>
        <taxon>Chlorophyta</taxon>
        <taxon>core chlorophytes</taxon>
        <taxon>Chlorophyceae</taxon>
        <taxon>CS clade</taxon>
        <taxon>Chlamydomonadales</taxon>
        <taxon>Chlamydomonadaceae</taxon>
        <taxon>Chlamydomonas</taxon>
    </lineage>
</organism>
<dbReference type="PRINTS" id="PR00421">
    <property type="entry name" value="THIOREDOXIN"/>
</dbReference>
<dbReference type="SUPFAM" id="SSF52833">
    <property type="entry name" value="Thioredoxin-like"/>
    <property type="match status" value="1"/>
</dbReference>
<reference evidence="6" key="1">
    <citation type="submission" date="2021-01" db="EMBL/GenBank/DDBJ databases">
        <authorList>
            <person name="Corre E."/>
            <person name="Pelletier E."/>
            <person name="Niang G."/>
            <person name="Scheremetjew M."/>
            <person name="Finn R."/>
            <person name="Kale V."/>
            <person name="Holt S."/>
            <person name="Cochrane G."/>
            <person name="Meng A."/>
            <person name="Brown T."/>
            <person name="Cohen L."/>
        </authorList>
    </citation>
    <scope>NUCLEOTIDE SEQUENCE</scope>
    <source>
        <strain evidence="6">SAG 11-49</strain>
    </source>
</reference>
<keyword evidence="4" id="KW-0676">Redox-active center</keyword>
<dbReference type="PROSITE" id="PS51352">
    <property type="entry name" value="THIOREDOXIN_2"/>
    <property type="match status" value="1"/>
</dbReference>
<dbReference type="GO" id="GO:0015035">
    <property type="term" value="F:protein-disulfide reductase activity"/>
    <property type="evidence" value="ECO:0007669"/>
    <property type="project" value="InterPro"/>
</dbReference>
<dbReference type="NCBIfam" id="TIGR01068">
    <property type="entry name" value="thioredoxin"/>
    <property type="match status" value="1"/>
</dbReference>
<dbReference type="InterPro" id="IPR005746">
    <property type="entry name" value="Thioredoxin"/>
</dbReference>
<dbReference type="PANTHER" id="PTHR45663:SF15">
    <property type="entry name" value="THIOREDOXIN Y1, CHLOROPLASTIC"/>
    <property type="match status" value="1"/>
</dbReference>
<accession>A0A7S0S1S1</accession>
<keyword evidence="2" id="KW-0249">Electron transport</keyword>
<evidence type="ECO:0000259" key="5">
    <source>
        <dbReference type="PROSITE" id="PS51352"/>
    </source>
</evidence>
<dbReference type="InterPro" id="IPR013766">
    <property type="entry name" value="Thioredoxin_domain"/>
</dbReference>
<name>A0A7S0S1S1_9CHLO</name>
<dbReference type="EMBL" id="HBFB01030921">
    <property type="protein sequence ID" value="CAD8693133.1"/>
    <property type="molecule type" value="Transcribed_RNA"/>
</dbReference>
<dbReference type="Gene3D" id="3.40.30.10">
    <property type="entry name" value="Glutaredoxin"/>
    <property type="match status" value="1"/>
</dbReference>
<evidence type="ECO:0000256" key="1">
    <source>
        <dbReference type="ARBA" id="ARBA00022448"/>
    </source>
</evidence>
<dbReference type="Pfam" id="PF00085">
    <property type="entry name" value="Thioredoxin"/>
    <property type="match status" value="1"/>
</dbReference>
<dbReference type="PANTHER" id="PTHR45663">
    <property type="entry name" value="GEO12009P1"/>
    <property type="match status" value="1"/>
</dbReference>
<evidence type="ECO:0000256" key="3">
    <source>
        <dbReference type="ARBA" id="ARBA00023157"/>
    </source>
</evidence>
<proteinExistence type="predicted"/>
<dbReference type="InterPro" id="IPR036249">
    <property type="entry name" value="Thioredoxin-like_sf"/>
</dbReference>
<dbReference type="InterPro" id="IPR017937">
    <property type="entry name" value="Thioredoxin_CS"/>
</dbReference>